<dbReference type="InterPro" id="IPR029069">
    <property type="entry name" value="HotDog_dom_sf"/>
</dbReference>
<protein>
    <submittedName>
        <fullName evidence="2">PaaI family thioesterase</fullName>
    </submittedName>
</protein>
<dbReference type="CDD" id="cd03443">
    <property type="entry name" value="PaaI_thioesterase"/>
    <property type="match status" value="1"/>
</dbReference>
<name>A0A2T2WHP4_9FIRM</name>
<feature type="domain" description="Thioesterase" evidence="1">
    <location>
        <begin position="2"/>
        <end position="72"/>
    </location>
</feature>
<dbReference type="InterPro" id="IPR006683">
    <property type="entry name" value="Thioestr_dom"/>
</dbReference>
<dbReference type="Proteomes" id="UP000241848">
    <property type="component" value="Unassembled WGS sequence"/>
</dbReference>
<dbReference type="Pfam" id="PF03061">
    <property type="entry name" value="4HBT"/>
    <property type="match status" value="1"/>
</dbReference>
<evidence type="ECO:0000313" key="3">
    <source>
        <dbReference type="Proteomes" id="UP000241848"/>
    </source>
</evidence>
<gene>
    <name evidence="2" type="ORF">C7B45_09620</name>
</gene>
<comment type="caution">
    <text evidence="2">The sequence shown here is derived from an EMBL/GenBank/DDBJ whole genome shotgun (WGS) entry which is preliminary data.</text>
</comment>
<evidence type="ECO:0000259" key="1">
    <source>
        <dbReference type="Pfam" id="PF03061"/>
    </source>
</evidence>
<organism evidence="2 3">
    <name type="scientific">Sulfobacillus acidophilus</name>
    <dbReference type="NCBI Taxonomy" id="53633"/>
    <lineage>
        <taxon>Bacteria</taxon>
        <taxon>Bacillati</taxon>
        <taxon>Bacillota</taxon>
        <taxon>Clostridia</taxon>
        <taxon>Eubacteriales</taxon>
        <taxon>Clostridiales Family XVII. Incertae Sedis</taxon>
        <taxon>Sulfobacillus</taxon>
    </lineage>
</organism>
<reference evidence="2 3" key="1">
    <citation type="journal article" date="2014" name="BMC Genomics">
        <title>Comparison of environmental and isolate Sulfobacillus genomes reveals diverse carbon, sulfur, nitrogen, and hydrogen metabolisms.</title>
        <authorList>
            <person name="Justice N.B."/>
            <person name="Norman A."/>
            <person name="Brown C.T."/>
            <person name="Singh A."/>
            <person name="Thomas B.C."/>
            <person name="Banfield J.F."/>
        </authorList>
    </citation>
    <scope>NUCLEOTIDE SEQUENCE [LARGE SCALE GENOMIC DNA]</scope>
    <source>
        <strain evidence="2">AMDSBA3</strain>
    </source>
</reference>
<evidence type="ECO:0000313" key="2">
    <source>
        <dbReference type="EMBL" id="PSR21758.1"/>
    </source>
</evidence>
<dbReference type="AlphaFoldDB" id="A0A2T2WHP4"/>
<dbReference type="EMBL" id="PXYV01000028">
    <property type="protein sequence ID" value="PSR21758.1"/>
    <property type="molecule type" value="Genomic_DNA"/>
</dbReference>
<proteinExistence type="predicted"/>
<sequence length="93" mass="10430">MVHGGILAGIVDDAMWHVIHQQQNDFPVTAELTVRYRSVARIGERLTVTGRLISYRRRLMVAQAVIENEAGQIVVTAEGRFMPRPAEDGEMRA</sequence>
<accession>A0A2T2WHP4</accession>
<dbReference type="Gene3D" id="3.10.129.10">
    <property type="entry name" value="Hotdog Thioesterase"/>
    <property type="match status" value="1"/>
</dbReference>
<dbReference type="SUPFAM" id="SSF54637">
    <property type="entry name" value="Thioesterase/thiol ester dehydrase-isomerase"/>
    <property type="match status" value="1"/>
</dbReference>